<protein>
    <submittedName>
        <fullName evidence="1">RCG44241</fullName>
    </submittedName>
</protein>
<proteinExistence type="predicted"/>
<feature type="non-terminal residue" evidence="1">
    <location>
        <position position="16"/>
    </location>
</feature>
<sequence length="16" mass="1713">MIQLGIVAPISRSAKE</sequence>
<dbReference type="Proteomes" id="UP000234681">
    <property type="component" value="Unassembled WGS sequence"/>
</dbReference>
<gene>
    <name evidence="1" type="ORF">rCG_44241</name>
</gene>
<evidence type="ECO:0000313" key="2">
    <source>
        <dbReference type="Proteomes" id="UP000234681"/>
    </source>
</evidence>
<accession>A6KUP3</accession>
<organism evidence="1 2">
    <name type="scientific">Rattus norvegicus</name>
    <name type="common">Rat</name>
    <dbReference type="NCBI Taxonomy" id="10116"/>
    <lineage>
        <taxon>Eukaryota</taxon>
        <taxon>Metazoa</taxon>
        <taxon>Chordata</taxon>
        <taxon>Craniata</taxon>
        <taxon>Vertebrata</taxon>
        <taxon>Euteleostomi</taxon>
        <taxon>Mammalia</taxon>
        <taxon>Eutheria</taxon>
        <taxon>Euarchontoglires</taxon>
        <taxon>Glires</taxon>
        <taxon>Rodentia</taxon>
        <taxon>Myomorpha</taxon>
        <taxon>Muroidea</taxon>
        <taxon>Muridae</taxon>
        <taxon>Murinae</taxon>
        <taxon>Rattus</taxon>
    </lineage>
</organism>
<dbReference type="AlphaFoldDB" id="A6KUP3"/>
<evidence type="ECO:0000313" key="1">
    <source>
        <dbReference type="EMBL" id="EDL82751.1"/>
    </source>
</evidence>
<reference evidence="2" key="1">
    <citation type="submission" date="2005-06" db="EMBL/GenBank/DDBJ databases">
        <authorList>
            <person name="Mural R.J."/>
            <person name="Li P.W."/>
            <person name="Adams M.D."/>
            <person name="Amanatides P.G."/>
            <person name="Baden-Tillson H."/>
            <person name="Barnstead M."/>
            <person name="Chin S.H."/>
            <person name="Dew I."/>
            <person name="Evans C.A."/>
            <person name="Ferriera S."/>
            <person name="Flanigan M."/>
            <person name="Fosler C."/>
            <person name="Glodek A."/>
            <person name="Gu Z."/>
            <person name="Holt R.A."/>
            <person name="Jennings D."/>
            <person name="Kraft C.L."/>
            <person name="Lu F."/>
            <person name="Nguyen T."/>
            <person name="Nusskern D.R."/>
            <person name="Pfannkoch C.M."/>
            <person name="Sitter C."/>
            <person name="Sutton G.G."/>
            <person name="Venter J.C."/>
            <person name="Wang Z."/>
            <person name="Woodage T."/>
            <person name="Zheng X.H."/>
            <person name="Zhong F."/>
        </authorList>
    </citation>
    <scope>NUCLEOTIDE SEQUENCE [LARGE SCALE GENOMIC DNA]</scope>
    <source>
        <strain>BN</strain>
        <strain evidence="2">Sprague-Dawley</strain>
    </source>
</reference>
<dbReference type="EMBL" id="CH474209">
    <property type="protein sequence ID" value="EDL82751.1"/>
    <property type="molecule type" value="Genomic_DNA"/>
</dbReference>
<name>A6KUP3_RAT</name>